<name>A0ABT7WHC3_9FLAO</name>
<evidence type="ECO:0008006" key="3">
    <source>
        <dbReference type="Google" id="ProtNLM"/>
    </source>
</evidence>
<evidence type="ECO:0000313" key="1">
    <source>
        <dbReference type="EMBL" id="MDM9632324.1"/>
    </source>
</evidence>
<proteinExistence type="predicted"/>
<evidence type="ECO:0000313" key="2">
    <source>
        <dbReference type="Proteomes" id="UP001174839"/>
    </source>
</evidence>
<dbReference type="RefSeq" id="WP_289725691.1">
    <property type="nucleotide sequence ID" value="NZ_JAUDUY010000008.1"/>
</dbReference>
<gene>
    <name evidence="1" type="ORF">QU605_12635</name>
</gene>
<keyword evidence="2" id="KW-1185">Reference proteome</keyword>
<dbReference type="Pfam" id="PF20420">
    <property type="entry name" value="DUF6702"/>
    <property type="match status" value="1"/>
</dbReference>
<dbReference type="Proteomes" id="UP001174839">
    <property type="component" value="Unassembled WGS sequence"/>
</dbReference>
<dbReference type="InterPro" id="IPR046525">
    <property type="entry name" value="DUF6702"/>
</dbReference>
<accession>A0ABT7WHC3</accession>
<comment type="caution">
    <text evidence="1">The sequence shown here is derived from an EMBL/GenBank/DDBJ whole genome shotgun (WGS) entry which is preliminary data.</text>
</comment>
<protein>
    <recommendedName>
        <fullName evidence="3">Peptidase E</fullName>
    </recommendedName>
</protein>
<dbReference type="EMBL" id="JAUDUY010000008">
    <property type="protein sequence ID" value="MDM9632324.1"/>
    <property type="molecule type" value="Genomic_DNA"/>
</dbReference>
<sequence length="170" mass="19391">MRRSLVIFFFMMLVLPLGSFSGAHKFYVSVTNVEYSEAEEALQITSRIFIDDLEAALEARYDVQTALATPEESDQAIAHIERYFNAKFNVFVNGSVRDFTLLGKKYDRDQVICFLEVTGVPRATLESVGVQNEILMDVFEEQKNLVHLKILGIKKSYVLVRENNKGMLNL</sequence>
<organism evidence="1 2">
    <name type="scientific">Robiginitalea aurantiaca</name>
    <dbReference type="NCBI Taxonomy" id="3056915"/>
    <lineage>
        <taxon>Bacteria</taxon>
        <taxon>Pseudomonadati</taxon>
        <taxon>Bacteroidota</taxon>
        <taxon>Flavobacteriia</taxon>
        <taxon>Flavobacteriales</taxon>
        <taxon>Flavobacteriaceae</taxon>
        <taxon>Robiginitalea</taxon>
    </lineage>
</organism>
<reference evidence="1" key="1">
    <citation type="submission" date="2023-06" db="EMBL/GenBank/DDBJ databases">
        <title>Robiginitalea aurantiacus sp. nov. and Algoriphagus sediminis sp. nov., isolated from coastal sediment.</title>
        <authorList>
            <person name="Zhou Z.Y."/>
            <person name="An J."/>
            <person name="Jia Y.W."/>
            <person name="Du Z.J."/>
        </authorList>
    </citation>
    <scope>NUCLEOTIDE SEQUENCE</scope>
    <source>
        <strain evidence="1">M39</strain>
    </source>
</reference>